<comment type="caution">
    <text evidence="3">The sequence shown here is derived from an EMBL/GenBank/DDBJ whole genome shotgun (WGS) entry which is preliminary data.</text>
</comment>
<keyword evidence="4" id="KW-1185">Reference proteome</keyword>
<name>A0A3M7T8M6_BRAPC</name>
<dbReference type="AlphaFoldDB" id="A0A3M7T8M6"/>
<organism evidence="3 4">
    <name type="scientific">Brachionus plicatilis</name>
    <name type="common">Marine rotifer</name>
    <name type="synonym">Brachionus muelleri</name>
    <dbReference type="NCBI Taxonomy" id="10195"/>
    <lineage>
        <taxon>Eukaryota</taxon>
        <taxon>Metazoa</taxon>
        <taxon>Spiralia</taxon>
        <taxon>Gnathifera</taxon>
        <taxon>Rotifera</taxon>
        <taxon>Eurotatoria</taxon>
        <taxon>Monogononta</taxon>
        <taxon>Pseudotrocha</taxon>
        <taxon>Ploima</taxon>
        <taxon>Brachionidae</taxon>
        <taxon>Brachionus</taxon>
    </lineage>
</organism>
<proteinExistence type="predicted"/>
<evidence type="ECO:0000256" key="1">
    <source>
        <dbReference type="SAM" id="SignalP"/>
    </source>
</evidence>
<feature type="chain" id="PRO_5018105161" description="Glycoamylase-like domain-containing protein" evidence="1">
    <location>
        <begin position="19"/>
        <end position="441"/>
    </location>
</feature>
<dbReference type="Pfam" id="PF10091">
    <property type="entry name" value="Glycoamylase"/>
    <property type="match status" value="1"/>
</dbReference>
<feature type="signal peptide" evidence="1">
    <location>
        <begin position="1"/>
        <end position="18"/>
    </location>
</feature>
<dbReference type="InterPro" id="IPR019282">
    <property type="entry name" value="Glycoamylase-like_cons_dom"/>
</dbReference>
<dbReference type="Proteomes" id="UP000276133">
    <property type="component" value="Unassembled WGS sequence"/>
</dbReference>
<reference evidence="3 4" key="1">
    <citation type="journal article" date="2018" name="Sci. Rep.">
        <title>Genomic signatures of local adaptation to the degree of environmental predictability in rotifers.</title>
        <authorList>
            <person name="Franch-Gras L."/>
            <person name="Hahn C."/>
            <person name="Garcia-Roger E.M."/>
            <person name="Carmona M.J."/>
            <person name="Serra M."/>
            <person name="Gomez A."/>
        </authorList>
    </citation>
    <scope>NUCLEOTIDE SEQUENCE [LARGE SCALE GENOMIC DNA]</scope>
    <source>
        <strain evidence="3">HYR1</strain>
    </source>
</reference>
<evidence type="ECO:0000313" key="3">
    <source>
        <dbReference type="EMBL" id="RNA44424.1"/>
    </source>
</evidence>
<evidence type="ECO:0000313" key="4">
    <source>
        <dbReference type="Proteomes" id="UP000276133"/>
    </source>
</evidence>
<accession>A0A3M7T8M6</accession>
<dbReference type="OrthoDB" id="10044368at2759"/>
<keyword evidence="1" id="KW-0732">Signal</keyword>
<dbReference type="EMBL" id="REGN01000110">
    <property type="protein sequence ID" value="RNA44424.1"/>
    <property type="molecule type" value="Genomic_DNA"/>
</dbReference>
<dbReference type="Gene3D" id="1.50.10.140">
    <property type="match status" value="1"/>
</dbReference>
<gene>
    <name evidence="3" type="ORF">BpHYR1_011799</name>
</gene>
<protein>
    <recommendedName>
        <fullName evidence="2">Glycoamylase-like domain-containing protein</fullName>
    </recommendedName>
</protein>
<sequence>MKLIQFILLSVFTILALGESVDEKFLDEIEKNGFLYFWEQADPITGQVKDRAFANGSKDDRHVSSIAATGFGLSVLVIAHNRNYFNQSLIEKRVMNTLKFIWENLEGHKGFFYHFVDMKTGKRVWNCELSSIDTAILINGVLTSKEYFVNNEFIKETAMNIYRRVDYKWMLNGQKVLSMGWKPEEGFLKDSWNRYCELMMLVLQAIGSPSHPIPAEYWHSFARDKYKYENYTFITVKSGAPLFVHQFSHAWYDFQGKHDNYADYFHNSVVATKAHKLWMTTEMAQKFPLYDNLFWGVTASDTINGYIAWGGPPIQGPIDGSVVPCATAGSIPFLPFETIAVLKYLKTKYPRSWHRYGFIDAFNPDKNWYNQDVIGIDVGISVLMVENFRTRFIWNTFMKNTHVLKSMEMAGFKRNSGEKKYFKELEFFLIIISVIIINYIN</sequence>
<feature type="domain" description="Glycoamylase-like" evidence="2">
    <location>
        <begin position="191"/>
        <end position="400"/>
    </location>
</feature>
<evidence type="ECO:0000259" key="2">
    <source>
        <dbReference type="Pfam" id="PF10091"/>
    </source>
</evidence>